<dbReference type="EMBL" id="JADEYC010000027">
    <property type="protein sequence ID" value="MBE9375927.1"/>
    <property type="molecule type" value="Genomic_DNA"/>
</dbReference>
<gene>
    <name evidence="1" type="ORF">IQ251_15860</name>
</gene>
<dbReference type="AlphaFoldDB" id="A0A929BEB5"/>
<keyword evidence="2" id="KW-1185">Reference proteome</keyword>
<organism evidence="1 2">
    <name type="scientific">Saccharopolyspora montiporae</name>
    <dbReference type="NCBI Taxonomy" id="2781240"/>
    <lineage>
        <taxon>Bacteria</taxon>
        <taxon>Bacillati</taxon>
        <taxon>Actinomycetota</taxon>
        <taxon>Actinomycetes</taxon>
        <taxon>Pseudonocardiales</taxon>
        <taxon>Pseudonocardiaceae</taxon>
        <taxon>Saccharopolyspora</taxon>
    </lineage>
</organism>
<proteinExistence type="predicted"/>
<reference evidence="1" key="1">
    <citation type="submission" date="2020-10" db="EMBL/GenBank/DDBJ databases">
        <title>Diversity and distribution of actinomycetes associated with coral in the coast of Hainan.</title>
        <authorList>
            <person name="Li F."/>
        </authorList>
    </citation>
    <scope>NUCLEOTIDE SEQUENCE</scope>
    <source>
        <strain evidence="1">HNM0983</strain>
    </source>
</reference>
<protein>
    <recommendedName>
        <fullName evidence="3">Major facilitator superfamily (MFS) profile domain-containing protein</fullName>
    </recommendedName>
</protein>
<name>A0A929BEB5_9PSEU</name>
<evidence type="ECO:0008006" key="3">
    <source>
        <dbReference type="Google" id="ProtNLM"/>
    </source>
</evidence>
<accession>A0A929BEB5</accession>
<dbReference type="InterPro" id="IPR036259">
    <property type="entry name" value="MFS_trans_sf"/>
</dbReference>
<evidence type="ECO:0000313" key="2">
    <source>
        <dbReference type="Proteomes" id="UP000598360"/>
    </source>
</evidence>
<comment type="caution">
    <text evidence="1">The sequence shown here is derived from an EMBL/GenBank/DDBJ whole genome shotgun (WGS) entry which is preliminary data.</text>
</comment>
<sequence>MSGLLLFGGALTDLFGWRWIFFSNLPPALGAAWRRRWALPAVFTTPSTASLPAS</sequence>
<dbReference type="Proteomes" id="UP000598360">
    <property type="component" value="Unassembled WGS sequence"/>
</dbReference>
<dbReference type="SUPFAM" id="SSF103473">
    <property type="entry name" value="MFS general substrate transporter"/>
    <property type="match status" value="1"/>
</dbReference>
<dbReference type="RefSeq" id="WP_193929368.1">
    <property type="nucleotide sequence ID" value="NZ_JADEYC010000027.1"/>
</dbReference>
<evidence type="ECO:0000313" key="1">
    <source>
        <dbReference type="EMBL" id="MBE9375927.1"/>
    </source>
</evidence>